<dbReference type="EnsemblProtists" id="Phyra44609">
    <property type="protein sequence ID" value="Phyra44609"/>
    <property type="gene ID" value="Phyra44609"/>
</dbReference>
<sequence>TAFLNGTMDGEQKVYMHQPSGYKLAGHERLVCELKKSIYGLKQAPKIWYGVLHRFFTGLGFVRCNKEYCIYVQKVGEHWIIVVVYVDDL</sequence>
<keyword evidence="3" id="KW-1185">Reference proteome</keyword>
<dbReference type="Pfam" id="PF07727">
    <property type="entry name" value="RVT_2"/>
    <property type="match status" value="1"/>
</dbReference>
<dbReference type="AlphaFoldDB" id="H3G657"/>
<reference evidence="2" key="2">
    <citation type="submission" date="2015-06" db="UniProtKB">
        <authorList>
            <consortium name="EnsemblProtists"/>
        </authorList>
    </citation>
    <scope>IDENTIFICATION</scope>
    <source>
        <strain evidence="2">Pr102</strain>
    </source>
</reference>
<organism evidence="2 3">
    <name type="scientific">Phytophthora ramorum</name>
    <name type="common">Sudden oak death agent</name>
    <dbReference type="NCBI Taxonomy" id="164328"/>
    <lineage>
        <taxon>Eukaryota</taxon>
        <taxon>Sar</taxon>
        <taxon>Stramenopiles</taxon>
        <taxon>Oomycota</taxon>
        <taxon>Peronosporomycetes</taxon>
        <taxon>Peronosporales</taxon>
        <taxon>Peronosporaceae</taxon>
        <taxon>Phytophthora</taxon>
    </lineage>
</organism>
<proteinExistence type="predicted"/>
<dbReference type="InterPro" id="IPR043502">
    <property type="entry name" value="DNA/RNA_pol_sf"/>
</dbReference>
<reference evidence="3" key="1">
    <citation type="journal article" date="2006" name="Science">
        <title>Phytophthora genome sequences uncover evolutionary origins and mechanisms of pathogenesis.</title>
        <authorList>
            <person name="Tyler B.M."/>
            <person name="Tripathy S."/>
            <person name="Zhang X."/>
            <person name="Dehal P."/>
            <person name="Jiang R.H."/>
            <person name="Aerts A."/>
            <person name="Arredondo F.D."/>
            <person name="Baxter L."/>
            <person name="Bensasson D."/>
            <person name="Beynon J.L."/>
            <person name="Chapman J."/>
            <person name="Damasceno C.M."/>
            <person name="Dorrance A.E."/>
            <person name="Dou D."/>
            <person name="Dickerman A.W."/>
            <person name="Dubchak I.L."/>
            <person name="Garbelotto M."/>
            <person name="Gijzen M."/>
            <person name="Gordon S.G."/>
            <person name="Govers F."/>
            <person name="Grunwald N.J."/>
            <person name="Huang W."/>
            <person name="Ivors K.L."/>
            <person name="Jones R.W."/>
            <person name="Kamoun S."/>
            <person name="Krampis K."/>
            <person name="Lamour K.H."/>
            <person name="Lee M.K."/>
            <person name="McDonald W.H."/>
            <person name="Medina M."/>
            <person name="Meijer H.J."/>
            <person name="Nordberg E.K."/>
            <person name="Maclean D.J."/>
            <person name="Ospina-Giraldo M.D."/>
            <person name="Morris P.F."/>
            <person name="Phuntumart V."/>
            <person name="Putnam N.H."/>
            <person name="Rash S."/>
            <person name="Rose J.K."/>
            <person name="Sakihama Y."/>
            <person name="Salamov A.A."/>
            <person name="Savidor A."/>
            <person name="Scheuring C.F."/>
            <person name="Smith B.M."/>
            <person name="Sobral B.W."/>
            <person name="Terry A."/>
            <person name="Torto-Alalibo T.A."/>
            <person name="Win J."/>
            <person name="Xu Z."/>
            <person name="Zhang H."/>
            <person name="Grigoriev I.V."/>
            <person name="Rokhsar D.S."/>
            <person name="Boore J.L."/>
        </authorList>
    </citation>
    <scope>NUCLEOTIDE SEQUENCE [LARGE SCALE GENOMIC DNA]</scope>
    <source>
        <strain evidence="3">Pr102</strain>
    </source>
</reference>
<dbReference type="eggNOG" id="KOG0017">
    <property type="taxonomic scope" value="Eukaryota"/>
</dbReference>
<evidence type="ECO:0000313" key="3">
    <source>
        <dbReference type="Proteomes" id="UP000005238"/>
    </source>
</evidence>
<dbReference type="STRING" id="164328.H3G657"/>
<dbReference type="InParanoid" id="H3G657"/>
<dbReference type="HOGENOM" id="CLU_001650_10_3_1"/>
<evidence type="ECO:0000313" key="2">
    <source>
        <dbReference type="EnsemblProtists" id="Phyra44609"/>
    </source>
</evidence>
<protein>
    <recommendedName>
        <fullName evidence="1">Reverse transcriptase Ty1/copia-type domain-containing protein</fullName>
    </recommendedName>
</protein>
<accession>H3G657</accession>
<name>H3G657_PHYRM</name>
<dbReference type="Proteomes" id="UP000005238">
    <property type="component" value="Unassembled WGS sequence"/>
</dbReference>
<dbReference type="EMBL" id="DS568002">
    <property type="status" value="NOT_ANNOTATED_CDS"/>
    <property type="molecule type" value="Genomic_DNA"/>
</dbReference>
<dbReference type="InterPro" id="IPR013103">
    <property type="entry name" value="RVT_2"/>
</dbReference>
<dbReference type="SUPFAM" id="SSF56672">
    <property type="entry name" value="DNA/RNA polymerases"/>
    <property type="match status" value="1"/>
</dbReference>
<evidence type="ECO:0000259" key="1">
    <source>
        <dbReference type="Pfam" id="PF07727"/>
    </source>
</evidence>
<feature type="domain" description="Reverse transcriptase Ty1/copia-type" evidence="1">
    <location>
        <begin position="1"/>
        <end position="89"/>
    </location>
</feature>